<reference evidence="1" key="2">
    <citation type="submission" date="2024-10" db="UniProtKB">
        <authorList>
            <consortium name="EnsemblProtists"/>
        </authorList>
    </citation>
    <scope>IDENTIFICATION</scope>
</reference>
<dbReference type="AlphaFoldDB" id="A0A0D3KQJ7"/>
<dbReference type="PaxDb" id="2903-EOD38032"/>
<sequence length="261" mass="28469">MQAASTEFMWPTAWAWIRHPRVALDVAFQPSCESEAEDSPAARPLSAAVASAACDGAEAIGRTMLSCFGEHMIDYRLRGASFAAADAEWEAANKPGFRYGLGGKHMRSDAASSQLASAPDGHFLNRYCTSAIMEDKARTREKLHRIDSSPATLASGPTAAATLARARAELAEVWAALMCYALTLSTEPLRAKGRLLQKRAAELCPLLNDAWWESVYTAQATRQNLWERHASPDNGTIYHHYLTGEVRTEADPPEGWSIDSA</sequence>
<dbReference type="KEGG" id="ehx:EMIHUDRAFT_448959"/>
<evidence type="ECO:0000313" key="1">
    <source>
        <dbReference type="EnsemblProtists" id="EOD38032"/>
    </source>
</evidence>
<evidence type="ECO:0000313" key="2">
    <source>
        <dbReference type="Proteomes" id="UP000013827"/>
    </source>
</evidence>
<protein>
    <submittedName>
        <fullName evidence="1">Uncharacterized protein</fullName>
    </submittedName>
</protein>
<keyword evidence="2" id="KW-1185">Reference proteome</keyword>
<reference evidence="2" key="1">
    <citation type="journal article" date="2013" name="Nature">
        <title>Pan genome of the phytoplankton Emiliania underpins its global distribution.</title>
        <authorList>
            <person name="Read B.A."/>
            <person name="Kegel J."/>
            <person name="Klute M.J."/>
            <person name="Kuo A."/>
            <person name="Lefebvre S.C."/>
            <person name="Maumus F."/>
            <person name="Mayer C."/>
            <person name="Miller J."/>
            <person name="Monier A."/>
            <person name="Salamov A."/>
            <person name="Young J."/>
            <person name="Aguilar M."/>
            <person name="Claverie J.M."/>
            <person name="Frickenhaus S."/>
            <person name="Gonzalez K."/>
            <person name="Herman E.K."/>
            <person name="Lin Y.C."/>
            <person name="Napier J."/>
            <person name="Ogata H."/>
            <person name="Sarno A.F."/>
            <person name="Shmutz J."/>
            <person name="Schroeder D."/>
            <person name="de Vargas C."/>
            <person name="Verret F."/>
            <person name="von Dassow P."/>
            <person name="Valentin K."/>
            <person name="Van de Peer Y."/>
            <person name="Wheeler G."/>
            <person name="Dacks J.B."/>
            <person name="Delwiche C.F."/>
            <person name="Dyhrman S.T."/>
            <person name="Glockner G."/>
            <person name="John U."/>
            <person name="Richards T."/>
            <person name="Worden A.Z."/>
            <person name="Zhang X."/>
            <person name="Grigoriev I.V."/>
            <person name="Allen A.E."/>
            <person name="Bidle K."/>
            <person name="Borodovsky M."/>
            <person name="Bowler C."/>
            <person name="Brownlee C."/>
            <person name="Cock J.M."/>
            <person name="Elias M."/>
            <person name="Gladyshev V.N."/>
            <person name="Groth M."/>
            <person name="Guda C."/>
            <person name="Hadaegh A."/>
            <person name="Iglesias-Rodriguez M.D."/>
            <person name="Jenkins J."/>
            <person name="Jones B.M."/>
            <person name="Lawson T."/>
            <person name="Leese F."/>
            <person name="Lindquist E."/>
            <person name="Lobanov A."/>
            <person name="Lomsadze A."/>
            <person name="Malik S.B."/>
            <person name="Marsh M.E."/>
            <person name="Mackinder L."/>
            <person name="Mock T."/>
            <person name="Mueller-Roeber B."/>
            <person name="Pagarete A."/>
            <person name="Parker M."/>
            <person name="Probert I."/>
            <person name="Quesneville H."/>
            <person name="Raines C."/>
            <person name="Rensing S.A."/>
            <person name="Riano-Pachon D.M."/>
            <person name="Richier S."/>
            <person name="Rokitta S."/>
            <person name="Shiraiwa Y."/>
            <person name="Soanes D.M."/>
            <person name="van der Giezen M."/>
            <person name="Wahlund T.M."/>
            <person name="Williams B."/>
            <person name="Wilson W."/>
            <person name="Wolfe G."/>
            <person name="Wurch L.L."/>
        </authorList>
    </citation>
    <scope>NUCLEOTIDE SEQUENCE</scope>
</reference>
<dbReference type="EnsemblProtists" id="EOD38032">
    <property type="protein sequence ID" value="EOD38032"/>
    <property type="gene ID" value="EMIHUDRAFT_448959"/>
</dbReference>
<dbReference type="GeneID" id="17283302"/>
<dbReference type="Proteomes" id="UP000013827">
    <property type="component" value="Unassembled WGS sequence"/>
</dbReference>
<proteinExistence type="predicted"/>
<name>A0A0D3KQJ7_EMIH1</name>
<dbReference type="HOGENOM" id="CLU_1067263_0_0_1"/>
<dbReference type="RefSeq" id="XP_005790461.1">
    <property type="nucleotide sequence ID" value="XM_005790404.1"/>
</dbReference>
<organism evidence="1 2">
    <name type="scientific">Emiliania huxleyi (strain CCMP1516)</name>
    <dbReference type="NCBI Taxonomy" id="280463"/>
    <lineage>
        <taxon>Eukaryota</taxon>
        <taxon>Haptista</taxon>
        <taxon>Haptophyta</taxon>
        <taxon>Prymnesiophyceae</taxon>
        <taxon>Isochrysidales</taxon>
        <taxon>Noelaerhabdaceae</taxon>
        <taxon>Emiliania</taxon>
    </lineage>
</organism>
<accession>A0A0D3KQJ7</accession>